<evidence type="ECO:0000313" key="9">
    <source>
        <dbReference type="EMBL" id="MEI4548620.1"/>
    </source>
</evidence>
<feature type="region of interest" description="Disordered" evidence="6">
    <location>
        <begin position="287"/>
        <end position="306"/>
    </location>
</feature>
<keyword evidence="4 7" id="KW-1133">Transmembrane helix</keyword>
<keyword evidence="3 7" id="KW-0812">Transmembrane</keyword>
<keyword evidence="10" id="KW-1185">Reference proteome</keyword>
<feature type="transmembrane region" description="Helical" evidence="7">
    <location>
        <begin position="91"/>
        <end position="111"/>
    </location>
</feature>
<gene>
    <name evidence="9" type="ORF">WAE96_02725</name>
</gene>
<feature type="transmembrane region" description="Helical" evidence="7">
    <location>
        <begin position="234"/>
        <end position="258"/>
    </location>
</feature>
<feature type="transmembrane region" description="Helical" evidence="7">
    <location>
        <begin position="209"/>
        <end position="227"/>
    </location>
</feature>
<evidence type="ECO:0000256" key="6">
    <source>
        <dbReference type="SAM" id="MobiDB-lite"/>
    </source>
</evidence>
<name>A0ABU8EPB9_9GAMM</name>
<dbReference type="SUPFAM" id="SSF103481">
    <property type="entry name" value="Multidrug resistance efflux transporter EmrE"/>
    <property type="match status" value="2"/>
</dbReference>
<evidence type="ECO:0000256" key="4">
    <source>
        <dbReference type="ARBA" id="ARBA00022989"/>
    </source>
</evidence>
<dbReference type="InterPro" id="IPR000620">
    <property type="entry name" value="EamA_dom"/>
</dbReference>
<feature type="domain" description="EamA" evidence="8">
    <location>
        <begin position="3"/>
        <end position="131"/>
    </location>
</feature>
<dbReference type="Pfam" id="PF00892">
    <property type="entry name" value="EamA"/>
    <property type="match status" value="2"/>
</dbReference>
<comment type="caution">
    <text evidence="9">The sequence shown here is derived from an EMBL/GenBank/DDBJ whole genome shotgun (WGS) entry which is preliminary data.</text>
</comment>
<dbReference type="RefSeq" id="WP_336434520.1">
    <property type="nucleotide sequence ID" value="NZ_JBAWKS010000001.1"/>
</dbReference>
<evidence type="ECO:0000259" key="8">
    <source>
        <dbReference type="Pfam" id="PF00892"/>
    </source>
</evidence>
<dbReference type="PANTHER" id="PTHR32322:SF18">
    <property type="entry name" value="S-ADENOSYLMETHIONINE_S-ADENOSYLHOMOCYSTEINE TRANSPORTER"/>
    <property type="match status" value="1"/>
</dbReference>
<feature type="transmembrane region" description="Helical" evidence="7">
    <location>
        <begin position="118"/>
        <end position="136"/>
    </location>
</feature>
<feature type="transmembrane region" description="Helical" evidence="7">
    <location>
        <begin position="32"/>
        <end position="50"/>
    </location>
</feature>
<feature type="transmembrane region" description="Helical" evidence="7">
    <location>
        <begin position="264"/>
        <end position="281"/>
    </location>
</feature>
<feature type="transmembrane region" description="Helical" evidence="7">
    <location>
        <begin position="62"/>
        <end position="79"/>
    </location>
</feature>
<sequence>MPASLCLLIATFLWGSSFIALKYAIDLYHPAVVIFLRMLTTFVLCMLLWRQVKKFDYQKGDWKYLLGMSLAEPCLYFLFEGYALEYTSASQAGVIVSCFPLIVALLAFVMLKEYLSKSIITGFVFCIVGGIALTLVSPDTSAAPNPTLGNFLEFLAMVCAAYYSVCVKHLAHRYSPISLIALQGISGTLFFTPFLFFVEIPSEMSIEGIAAIIYLGSFVTLGGYGMYNYAISKVSVLTAAAFSNLIPVFTLLLASLLLNEFLTWQQWLAIGCVFIGVVIAQRHKPKPHEDMEPQMDTMPVEVGSER</sequence>
<evidence type="ECO:0000256" key="5">
    <source>
        <dbReference type="ARBA" id="ARBA00023136"/>
    </source>
</evidence>
<feature type="transmembrane region" description="Helical" evidence="7">
    <location>
        <begin position="148"/>
        <end position="165"/>
    </location>
</feature>
<accession>A0ABU8EPB9</accession>
<keyword evidence="2" id="KW-1003">Cell membrane</keyword>
<organism evidence="9 10">
    <name type="scientific">Pseudoalteromonas spongiae</name>
    <dbReference type="NCBI Taxonomy" id="298657"/>
    <lineage>
        <taxon>Bacteria</taxon>
        <taxon>Pseudomonadati</taxon>
        <taxon>Pseudomonadota</taxon>
        <taxon>Gammaproteobacteria</taxon>
        <taxon>Alteromonadales</taxon>
        <taxon>Pseudoalteromonadaceae</taxon>
        <taxon>Pseudoalteromonas</taxon>
    </lineage>
</organism>
<evidence type="ECO:0000256" key="7">
    <source>
        <dbReference type="SAM" id="Phobius"/>
    </source>
</evidence>
<dbReference type="InterPro" id="IPR037185">
    <property type="entry name" value="EmrE-like"/>
</dbReference>
<reference evidence="9 10" key="1">
    <citation type="submission" date="2023-12" db="EMBL/GenBank/DDBJ databases">
        <title>Friends and Foes: Symbiotic and Algicidal bacterial influence on Karenia brevis blooms.</title>
        <authorList>
            <person name="Fei C."/>
            <person name="Mohamed A.R."/>
            <person name="Booker A."/>
            <person name="Arshad M."/>
            <person name="Klass S."/>
            <person name="Ahn S."/>
            <person name="Gilbert P.M."/>
            <person name="Heil C.A."/>
            <person name="Martinez J.M."/>
            <person name="Amin S.A."/>
        </authorList>
    </citation>
    <scope>NUCLEOTIDE SEQUENCE [LARGE SCALE GENOMIC DNA]</scope>
    <source>
        <strain evidence="9 10">CE15</strain>
    </source>
</reference>
<feature type="transmembrane region" description="Helical" evidence="7">
    <location>
        <begin position="177"/>
        <end position="197"/>
    </location>
</feature>
<dbReference type="EMBL" id="JBAWKS010000001">
    <property type="protein sequence ID" value="MEI4548620.1"/>
    <property type="molecule type" value="Genomic_DNA"/>
</dbReference>
<evidence type="ECO:0000256" key="3">
    <source>
        <dbReference type="ARBA" id="ARBA00022692"/>
    </source>
</evidence>
<dbReference type="PANTHER" id="PTHR32322">
    <property type="entry name" value="INNER MEMBRANE TRANSPORTER"/>
    <property type="match status" value="1"/>
</dbReference>
<dbReference type="InterPro" id="IPR050638">
    <property type="entry name" value="AA-Vitamin_Transporters"/>
</dbReference>
<dbReference type="Proteomes" id="UP001382455">
    <property type="component" value="Unassembled WGS sequence"/>
</dbReference>
<protein>
    <submittedName>
        <fullName evidence="9">DMT family transporter</fullName>
    </submittedName>
</protein>
<proteinExistence type="predicted"/>
<evidence type="ECO:0000256" key="1">
    <source>
        <dbReference type="ARBA" id="ARBA00004651"/>
    </source>
</evidence>
<evidence type="ECO:0000313" key="10">
    <source>
        <dbReference type="Proteomes" id="UP001382455"/>
    </source>
</evidence>
<comment type="subcellular location">
    <subcellularLocation>
        <location evidence="1">Cell membrane</location>
        <topology evidence="1">Multi-pass membrane protein</topology>
    </subcellularLocation>
</comment>
<evidence type="ECO:0000256" key="2">
    <source>
        <dbReference type="ARBA" id="ARBA00022475"/>
    </source>
</evidence>
<keyword evidence="5 7" id="KW-0472">Membrane</keyword>
<feature type="domain" description="EamA" evidence="8">
    <location>
        <begin position="148"/>
        <end position="279"/>
    </location>
</feature>